<dbReference type="SUPFAM" id="SSF82185">
    <property type="entry name" value="Histone H3 K4-specific methyltransferase SET7/9 N-terminal domain"/>
    <property type="match status" value="1"/>
</dbReference>
<keyword evidence="6" id="KW-0812">Transmembrane</keyword>
<feature type="domain" description="TonB C-terminal" evidence="12">
    <location>
        <begin position="203"/>
        <end position="292"/>
    </location>
</feature>
<comment type="subcellular location">
    <subcellularLocation>
        <location evidence="1">Cell inner membrane</location>
        <topology evidence="1">Single-pass membrane protein</topology>
        <orientation evidence="1">Periplasmic side</orientation>
    </subcellularLocation>
</comment>
<name>A0A9D9HCZ3_9BACT</name>
<evidence type="ECO:0000313" key="14">
    <source>
        <dbReference type="Proteomes" id="UP000823619"/>
    </source>
</evidence>
<evidence type="ECO:0000259" key="12">
    <source>
        <dbReference type="PROSITE" id="PS52015"/>
    </source>
</evidence>
<sequence>MKKFSDKGPGSRFVAAAAALFLFASSVHAQVADTVFVTDSSRYAGQYPEGTGVLYSDADGLVLGEFRNGVPDGVCTHYMPDGSRYYGSFRDGRHCGYGHFFSKSGKVLAGEFRDGYANGLDTLWYPDGSVYAGRCRNGRPVSKFSEDYGRHYKGMHVPEAIVRAKPVFREQELTAEQRDFLDNAYKEYARLTRNDKSPRFRGQDPNAFSRWITSQLKYPSDARRNRIEGVVMVKFVVDRNGSLDDVTVLESPDESLSKEALRVISLSPRWSPGVYKGEKVRVSYTFPVIFKL</sequence>
<protein>
    <submittedName>
        <fullName evidence="13">TonB family protein</fullName>
    </submittedName>
</protein>
<keyword evidence="8" id="KW-0653">Protein transport</keyword>
<evidence type="ECO:0000256" key="11">
    <source>
        <dbReference type="SAM" id="SignalP"/>
    </source>
</evidence>
<dbReference type="Gene3D" id="3.30.1150.10">
    <property type="match status" value="1"/>
</dbReference>
<evidence type="ECO:0000256" key="7">
    <source>
        <dbReference type="ARBA" id="ARBA00022737"/>
    </source>
</evidence>
<evidence type="ECO:0000256" key="10">
    <source>
        <dbReference type="ARBA" id="ARBA00023136"/>
    </source>
</evidence>
<keyword evidence="5" id="KW-0997">Cell inner membrane</keyword>
<dbReference type="InterPro" id="IPR051045">
    <property type="entry name" value="TonB-dependent_transducer"/>
</dbReference>
<dbReference type="GO" id="GO:0055085">
    <property type="term" value="P:transmembrane transport"/>
    <property type="evidence" value="ECO:0007669"/>
    <property type="project" value="InterPro"/>
</dbReference>
<reference evidence="13" key="2">
    <citation type="journal article" date="2021" name="PeerJ">
        <title>Extensive microbial diversity within the chicken gut microbiome revealed by metagenomics and culture.</title>
        <authorList>
            <person name="Gilroy R."/>
            <person name="Ravi A."/>
            <person name="Getino M."/>
            <person name="Pursley I."/>
            <person name="Horton D.L."/>
            <person name="Alikhan N.F."/>
            <person name="Baker D."/>
            <person name="Gharbi K."/>
            <person name="Hall N."/>
            <person name="Watson M."/>
            <person name="Adriaenssens E.M."/>
            <person name="Foster-Nyarko E."/>
            <person name="Jarju S."/>
            <person name="Secka A."/>
            <person name="Antonio M."/>
            <person name="Oren A."/>
            <person name="Chaudhuri R.R."/>
            <person name="La Ragione R."/>
            <person name="Hildebrand F."/>
            <person name="Pallen M.J."/>
        </authorList>
    </citation>
    <scope>NUCLEOTIDE SEQUENCE</scope>
    <source>
        <strain evidence="13">D5-748</strain>
    </source>
</reference>
<keyword evidence="4" id="KW-1003">Cell membrane</keyword>
<dbReference type="SUPFAM" id="SSF74653">
    <property type="entry name" value="TolA/TonB C-terminal domain"/>
    <property type="match status" value="1"/>
</dbReference>
<dbReference type="PRINTS" id="PR01374">
    <property type="entry name" value="TONBPROTEIN"/>
</dbReference>
<evidence type="ECO:0000313" key="13">
    <source>
        <dbReference type="EMBL" id="MBO8445368.1"/>
    </source>
</evidence>
<dbReference type="Gene3D" id="2.20.110.10">
    <property type="entry name" value="Histone H3 K4-specific methyltransferase SET7/9 N-terminal domain"/>
    <property type="match status" value="2"/>
</dbReference>
<comment type="caution">
    <text evidence="13">The sequence shown here is derived from an EMBL/GenBank/DDBJ whole genome shotgun (WGS) entry which is preliminary data.</text>
</comment>
<gene>
    <name evidence="13" type="ORF">IAC23_06715</name>
</gene>
<dbReference type="Proteomes" id="UP000823619">
    <property type="component" value="Unassembled WGS sequence"/>
</dbReference>
<dbReference type="EMBL" id="JADIMO010000087">
    <property type="protein sequence ID" value="MBO8445368.1"/>
    <property type="molecule type" value="Genomic_DNA"/>
</dbReference>
<evidence type="ECO:0000256" key="6">
    <source>
        <dbReference type="ARBA" id="ARBA00022692"/>
    </source>
</evidence>
<dbReference type="InterPro" id="IPR003409">
    <property type="entry name" value="MORN"/>
</dbReference>
<evidence type="ECO:0000256" key="8">
    <source>
        <dbReference type="ARBA" id="ARBA00022927"/>
    </source>
</evidence>
<dbReference type="PROSITE" id="PS52015">
    <property type="entry name" value="TONB_CTD"/>
    <property type="match status" value="1"/>
</dbReference>
<keyword evidence="11" id="KW-0732">Signal</keyword>
<dbReference type="Pfam" id="PF02493">
    <property type="entry name" value="MORN"/>
    <property type="match status" value="3"/>
</dbReference>
<keyword evidence="3" id="KW-0813">Transport</keyword>
<keyword evidence="9" id="KW-1133">Transmembrane helix</keyword>
<dbReference type="InterPro" id="IPR006260">
    <property type="entry name" value="TonB/TolA_C"/>
</dbReference>
<feature type="signal peptide" evidence="11">
    <location>
        <begin position="1"/>
        <end position="29"/>
    </location>
</feature>
<dbReference type="GO" id="GO:0015031">
    <property type="term" value="P:protein transport"/>
    <property type="evidence" value="ECO:0007669"/>
    <property type="project" value="UniProtKB-KW"/>
</dbReference>
<dbReference type="PANTHER" id="PTHR33446">
    <property type="entry name" value="PROTEIN TONB-RELATED"/>
    <property type="match status" value="1"/>
</dbReference>
<dbReference type="NCBIfam" id="TIGR01352">
    <property type="entry name" value="tonB_Cterm"/>
    <property type="match status" value="1"/>
</dbReference>
<organism evidence="13 14">
    <name type="scientific">Candidatus Cryptobacteroides merdavium</name>
    <dbReference type="NCBI Taxonomy" id="2840769"/>
    <lineage>
        <taxon>Bacteria</taxon>
        <taxon>Pseudomonadati</taxon>
        <taxon>Bacteroidota</taxon>
        <taxon>Bacteroidia</taxon>
        <taxon>Bacteroidales</taxon>
        <taxon>Candidatus Cryptobacteroides</taxon>
    </lineage>
</organism>
<dbReference type="GO" id="GO:0030288">
    <property type="term" value="C:outer membrane-bounded periplasmic space"/>
    <property type="evidence" value="ECO:0007669"/>
    <property type="project" value="InterPro"/>
</dbReference>
<keyword evidence="7" id="KW-0677">Repeat</keyword>
<evidence type="ECO:0000256" key="3">
    <source>
        <dbReference type="ARBA" id="ARBA00022448"/>
    </source>
</evidence>
<dbReference type="GO" id="GO:0031992">
    <property type="term" value="F:energy transducer activity"/>
    <property type="evidence" value="ECO:0007669"/>
    <property type="project" value="InterPro"/>
</dbReference>
<evidence type="ECO:0000256" key="4">
    <source>
        <dbReference type="ARBA" id="ARBA00022475"/>
    </source>
</evidence>
<dbReference type="PANTHER" id="PTHR33446:SF2">
    <property type="entry name" value="PROTEIN TONB"/>
    <property type="match status" value="1"/>
</dbReference>
<accession>A0A9D9HCZ3</accession>
<dbReference type="AlphaFoldDB" id="A0A9D9HCZ3"/>
<dbReference type="GO" id="GO:0015891">
    <property type="term" value="P:siderophore transport"/>
    <property type="evidence" value="ECO:0007669"/>
    <property type="project" value="InterPro"/>
</dbReference>
<dbReference type="Pfam" id="PF03544">
    <property type="entry name" value="TonB_C"/>
    <property type="match status" value="1"/>
</dbReference>
<proteinExistence type="inferred from homology"/>
<evidence type="ECO:0000256" key="2">
    <source>
        <dbReference type="ARBA" id="ARBA00006555"/>
    </source>
</evidence>
<keyword evidence="10" id="KW-0472">Membrane</keyword>
<dbReference type="GO" id="GO:0098797">
    <property type="term" value="C:plasma membrane protein complex"/>
    <property type="evidence" value="ECO:0007669"/>
    <property type="project" value="TreeGrafter"/>
</dbReference>
<evidence type="ECO:0000256" key="1">
    <source>
        <dbReference type="ARBA" id="ARBA00004383"/>
    </source>
</evidence>
<dbReference type="InterPro" id="IPR037682">
    <property type="entry name" value="TonB_C"/>
</dbReference>
<feature type="chain" id="PRO_5038911973" evidence="11">
    <location>
        <begin position="30"/>
        <end position="292"/>
    </location>
</feature>
<comment type="similarity">
    <text evidence="2">Belongs to the TonB family.</text>
</comment>
<dbReference type="InterPro" id="IPR003538">
    <property type="entry name" value="TonB"/>
</dbReference>
<evidence type="ECO:0000256" key="9">
    <source>
        <dbReference type="ARBA" id="ARBA00022989"/>
    </source>
</evidence>
<evidence type="ECO:0000256" key="5">
    <source>
        <dbReference type="ARBA" id="ARBA00022519"/>
    </source>
</evidence>
<reference evidence="13" key="1">
    <citation type="submission" date="2020-10" db="EMBL/GenBank/DDBJ databases">
        <authorList>
            <person name="Gilroy R."/>
        </authorList>
    </citation>
    <scope>NUCLEOTIDE SEQUENCE</scope>
    <source>
        <strain evidence="13">D5-748</strain>
    </source>
</reference>